<evidence type="ECO:0000313" key="12">
    <source>
        <dbReference type="EMBL" id="MFC3907889.1"/>
    </source>
</evidence>
<dbReference type="EMBL" id="JBHSAB010000001">
    <property type="protein sequence ID" value="MFC3907889.1"/>
    <property type="molecule type" value="Genomic_DNA"/>
</dbReference>
<keyword evidence="8" id="KW-0653">Protein transport</keyword>
<evidence type="ECO:0000256" key="6">
    <source>
        <dbReference type="ARBA" id="ARBA00022500"/>
    </source>
</evidence>
<keyword evidence="10" id="KW-1006">Bacterial flagellum protein export</keyword>
<dbReference type="PANTHER" id="PTHR38786:SF1">
    <property type="entry name" value="FLAGELLAR FLIJ PROTEIN"/>
    <property type="match status" value="1"/>
</dbReference>
<dbReference type="InterPro" id="IPR012823">
    <property type="entry name" value="Flagell_FliJ"/>
</dbReference>
<comment type="subcellular location">
    <subcellularLocation>
        <location evidence="1">Cell membrane</location>
        <topology evidence="1">Peripheral membrane protein</topology>
        <orientation evidence="1">Cytoplasmic side</orientation>
    </subcellularLocation>
</comment>
<evidence type="ECO:0000256" key="4">
    <source>
        <dbReference type="ARBA" id="ARBA00022448"/>
    </source>
</evidence>
<evidence type="ECO:0000256" key="11">
    <source>
        <dbReference type="SAM" id="MobiDB-lite"/>
    </source>
</evidence>
<sequence>MNQRLMRLTQLLAIKEKATQQAANDWARARQQFLTSKQRHDQLLNYRQDYVTQLNNATNLPATTVGYLRRRIEFISQLDTALSQLNAQLSHLIKQRTHFEKLYMQKKAEQDAVVKLIEKVKLTLQLKQERAEQKESDEYAQKQWYSKNKTDN</sequence>
<dbReference type="RefSeq" id="WP_382340646.1">
    <property type="nucleotide sequence ID" value="NZ_JBHSAB010000001.1"/>
</dbReference>
<dbReference type="PANTHER" id="PTHR38786">
    <property type="entry name" value="FLAGELLAR FLIJ PROTEIN"/>
    <property type="match status" value="1"/>
</dbReference>
<feature type="region of interest" description="Disordered" evidence="11">
    <location>
        <begin position="129"/>
        <end position="152"/>
    </location>
</feature>
<evidence type="ECO:0000256" key="10">
    <source>
        <dbReference type="ARBA" id="ARBA00023225"/>
    </source>
</evidence>
<evidence type="ECO:0000313" key="13">
    <source>
        <dbReference type="Proteomes" id="UP001595758"/>
    </source>
</evidence>
<evidence type="ECO:0000256" key="9">
    <source>
        <dbReference type="ARBA" id="ARBA00023136"/>
    </source>
</evidence>
<dbReference type="NCBIfam" id="TIGR02473">
    <property type="entry name" value="flagell_FliJ"/>
    <property type="match status" value="1"/>
</dbReference>
<feature type="compositionally biased region" description="Polar residues" evidence="11">
    <location>
        <begin position="143"/>
        <end position="152"/>
    </location>
</feature>
<keyword evidence="9" id="KW-0472">Membrane</keyword>
<keyword evidence="7" id="KW-1005">Bacterial flagellum biogenesis</keyword>
<keyword evidence="12" id="KW-0966">Cell projection</keyword>
<reference evidence="13" key="1">
    <citation type="journal article" date="2019" name="Int. J. Syst. Evol. Microbiol.">
        <title>The Global Catalogue of Microorganisms (GCM) 10K type strain sequencing project: providing services to taxonomists for standard genome sequencing and annotation.</title>
        <authorList>
            <consortium name="The Broad Institute Genomics Platform"/>
            <consortium name="The Broad Institute Genome Sequencing Center for Infectious Disease"/>
            <person name="Wu L."/>
            <person name="Ma J."/>
        </authorList>
    </citation>
    <scope>NUCLEOTIDE SEQUENCE [LARGE SCALE GENOMIC DNA]</scope>
    <source>
        <strain evidence="13">CCUG 59858</strain>
    </source>
</reference>
<keyword evidence="12" id="KW-0282">Flagellum</keyword>
<protein>
    <recommendedName>
        <fullName evidence="3">Flagellar FliJ protein</fullName>
    </recommendedName>
</protein>
<keyword evidence="4" id="KW-0813">Transport</keyword>
<dbReference type="Pfam" id="PF02050">
    <property type="entry name" value="FliJ"/>
    <property type="match status" value="1"/>
</dbReference>
<keyword evidence="5" id="KW-1003">Cell membrane</keyword>
<dbReference type="Proteomes" id="UP001595758">
    <property type="component" value="Unassembled WGS sequence"/>
</dbReference>
<evidence type="ECO:0000256" key="2">
    <source>
        <dbReference type="ARBA" id="ARBA00010004"/>
    </source>
</evidence>
<evidence type="ECO:0000256" key="8">
    <source>
        <dbReference type="ARBA" id="ARBA00022927"/>
    </source>
</evidence>
<feature type="compositionally biased region" description="Basic and acidic residues" evidence="11">
    <location>
        <begin position="129"/>
        <end position="140"/>
    </location>
</feature>
<dbReference type="InterPro" id="IPR052570">
    <property type="entry name" value="FliJ"/>
</dbReference>
<comment type="similarity">
    <text evidence="2">Belongs to the FliJ family.</text>
</comment>
<evidence type="ECO:0000256" key="5">
    <source>
        <dbReference type="ARBA" id="ARBA00022475"/>
    </source>
</evidence>
<keyword evidence="13" id="KW-1185">Reference proteome</keyword>
<proteinExistence type="inferred from homology"/>
<accession>A0ABV8CCI7</accession>
<organism evidence="12 13">
    <name type="scientific">Legionella dresdenensis</name>
    <dbReference type="NCBI Taxonomy" id="450200"/>
    <lineage>
        <taxon>Bacteria</taxon>
        <taxon>Pseudomonadati</taxon>
        <taxon>Pseudomonadota</taxon>
        <taxon>Gammaproteobacteria</taxon>
        <taxon>Legionellales</taxon>
        <taxon>Legionellaceae</taxon>
        <taxon>Legionella</taxon>
    </lineage>
</organism>
<keyword evidence="6" id="KW-0145">Chemotaxis</keyword>
<evidence type="ECO:0000256" key="1">
    <source>
        <dbReference type="ARBA" id="ARBA00004413"/>
    </source>
</evidence>
<evidence type="ECO:0000256" key="3">
    <source>
        <dbReference type="ARBA" id="ARBA00020392"/>
    </source>
</evidence>
<evidence type="ECO:0000256" key="7">
    <source>
        <dbReference type="ARBA" id="ARBA00022795"/>
    </source>
</evidence>
<dbReference type="Gene3D" id="1.10.287.1700">
    <property type="match status" value="1"/>
</dbReference>
<gene>
    <name evidence="12" type="primary">fliJ</name>
    <name evidence="12" type="ORF">ACFORL_02180</name>
</gene>
<comment type="caution">
    <text evidence="12">The sequence shown here is derived from an EMBL/GenBank/DDBJ whole genome shotgun (WGS) entry which is preliminary data.</text>
</comment>
<dbReference type="InterPro" id="IPR053716">
    <property type="entry name" value="Flag_assembly_chemotaxis_eff"/>
</dbReference>
<name>A0ABV8CCI7_9GAMM</name>
<keyword evidence="12" id="KW-0969">Cilium</keyword>